<evidence type="ECO:0000256" key="3">
    <source>
        <dbReference type="ARBA" id="ARBA00022776"/>
    </source>
</evidence>
<evidence type="ECO:0000256" key="4">
    <source>
        <dbReference type="ARBA" id="ARBA00023306"/>
    </source>
</evidence>
<dbReference type="Proteomes" id="UP000708148">
    <property type="component" value="Unassembled WGS sequence"/>
</dbReference>
<dbReference type="GO" id="GO:0006511">
    <property type="term" value="P:ubiquitin-dependent protein catabolic process"/>
    <property type="evidence" value="ECO:0007669"/>
    <property type="project" value="InterPro"/>
</dbReference>
<feature type="domain" description="Cullin family profile" evidence="6">
    <location>
        <begin position="104"/>
        <end position="310"/>
    </location>
</feature>
<dbReference type="SUPFAM" id="SSF46785">
    <property type="entry name" value="Winged helix' DNA-binding domain"/>
    <property type="match status" value="1"/>
</dbReference>
<dbReference type="PROSITE" id="PS50069">
    <property type="entry name" value="CULLIN_2"/>
    <property type="match status" value="1"/>
</dbReference>
<keyword evidence="3" id="KW-0498">Mitosis</keyword>
<dbReference type="InterPro" id="IPR036317">
    <property type="entry name" value="Cullin_homology_sf"/>
</dbReference>
<dbReference type="GO" id="GO:0005680">
    <property type="term" value="C:anaphase-promoting complex"/>
    <property type="evidence" value="ECO:0007669"/>
    <property type="project" value="TreeGrafter"/>
</dbReference>
<dbReference type="GO" id="GO:0007091">
    <property type="term" value="P:metaphase/anaphase transition of mitotic cell cycle"/>
    <property type="evidence" value="ECO:0007669"/>
    <property type="project" value="TreeGrafter"/>
</dbReference>
<evidence type="ECO:0000259" key="6">
    <source>
        <dbReference type="PROSITE" id="PS50069"/>
    </source>
</evidence>
<gene>
    <name evidence="7" type="ORF">OSTQU699_LOCUS1347</name>
</gene>
<dbReference type="InterPro" id="IPR036390">
    <property type="entry name" value="WH_DNA-bd_sf"/>
</dbReference>
<dbReference type="Pfam" id="PF26557">
    <property type="entry name" value="Cullin_AB"/>
    <property type="match status" value="1"/>
</dbReference>
<reference evidence="7" key="1">
    <citation type="submission" date="2020-12" db="EMBL/GenBank/DDBJ databases">
        <authorList>
            <person name="Iha C."/>
        </authorList>
    </citation>
    <scope>NUCLEOTIDE SEQUENCE</scope>
</reference>
<dbReference type="SUPFAM" id="SSF75632">
    <property type="entry name" value="Cullin homology domain"/>
    <property type="match status" value="1"/>
</dbReference>
<proteinExistence type="inferred from homology"/>
<sequence>MIKTISEVDPTGALLNAMTDQYRQYLHHRPDSMKCIVNKLTNSSDNGGASMLQELADAMDTQIDSDKEGEDDEMAFKAATAWEPDPIIDTEIVRRNEKRLNDVVSTLVGVYGSKDMFIEEYRKTLGEKLLSKTDYDCDHEIQTLELLKLRFDETALHNCEVMLKDMGDSKRINSTLVNNEGTSAAVERRSRRGEQLDQANLSATIISELFWPELPDTDIKLPPEIRQRLDVYADRYHQHKAPRKLVWRTGLGSVELAVTVGRTTRSFTVNPTYAMILYMFQALSRWTPDDLARELGLTPQVLRAKALFWVNNGVLVEARGRRGDMFYQRAEALDDRAGTAAPADLGLEDEGPSCMTPAPVQGHEELKAFETYIVDFLANGCNPGGCTLEQIHKHLRMFCIRPKYDKLQDQLAAYLATMMERNKVVHQGGLYKIKAGRST</sequence>
<evidence type="ECO:0000313" key="7">
    <source>
        <dbReference type="EMBL" id="CAD7695987.1"/>
    </source>
</evidence>
<dbReference type="InterPro" id="IPR036388">
    <property type="entry name" value="WH-like_DNA-bd_sf"/>
</dbReference>
<dbReference type="SMART" id="SM01013">
    <property type="entry name" value="APC2"/>
    <property type="match status" value="1"/>
</dbReference>
<evidence type="ECO:0000256" key="2">
    <source>
        <dbReference type="ARBA" id="ARBA00022618"/>
    </source>
</evidence>
<name>A0A8S1ILX5_9CHLO</name>
<protein>
    <recommendedName>
        <fullName evidence="1">Anaphase-promoting complex subunit 2</fullName>
    </recommendedName>
</protein>
<dbReference type="GO" id="GO:0070979">
    <property type="term" value="P:protein K11-linked ubiquitination"/>
    <property type="evidence" value="ECO:0007669"/>
    <property type="project" value="TreeGrafter"/>
</dbReference>
<comment type="similarity">
    <text evidence="5">Belongs to the cullin family.</text>
</comment>
<dbReference type="Gene3D" id="3.30.230.130">
    <property type="entry name" value="Cullin, Chain C, Domain 2"/>
    <property type="match status" value="1"/>
</dbReference>
<dbReference type="InterPro" id="IPR044554">
    <property type="entry name" value="ANAPC2"/>
</dbReference>
<evidence type="ECO:0000313" key="8">
    <source>
        <dbReference type="Proteomes" id="UP000708148"/>
    </source>
</evidence>
<keyword evidence="4" id="KW-0131">Cell cycle</keyword>
<dbReference type="AlphaFoldDB" id="A0A8S1ILX5"/>
<organism evidence="7 8">
    <name type="scientific">Ostreobium quekettii</name>
    <dbReference type="NCBI Taxonomy" id="121088"/>
    <lineage>
        <taxon>Eukaryota</taxon>
        <taxon>Viridiplantae</taxon>
        <taxon>Chlorophyta</taxon>
        <taxon>core chlorophytes</taxon>
        <taxon>Ulvophyceae</taxon>
        <taxon>TCBD clade</taxon>
        <taxon>Bryopsidales</taxon>
        <taxon>Ostreobineae</taxon>
        <taxon>Ostreobiaceae</taxon>
        <taxon>Ostreobium</taxon>
    </lineage>
</organism>
<dbReference type="Pfam" id="PF08672">
    <property type="entry name" value="ANAPC2"/>
    <property type="match status" value="1"/>
</dbReference>
<dbReference type="InterPro" id="IPR016158">
    <property type="entry name" value="Cullin_homology"/>
</dbReference>
<dbReference type="EMBL" id="CAJHUC010000415">
    <property type="protein sequence ID" value="CAD7695987.1"/>
    <property type="molecule type" value="Genomic_DNA"/>
</dbReference>
<dbReference type="Gene3D" id="1.10.10.10">
    <property type="entry name" value="Winged helix-like DNA-binding domain superfamily/Winged helix DNA-binding domain"/>
    <property type="match status" value="1"/>
</dbReference>
<dbReference type="GO" id="GO:0031625">
    <property type="term" value="F:ubiquitin protein ligase binding"/>
    <property type="evidence" value="ECO:0007669"/>
    <property type="project" value="InterPro"/>
</dbReference>
<dbReference type="InterPro" id="IPR059120">
    <property type="entry name" value="Cullin-like_AB"/>
</dbReference>
<keyword evidence="2" id="KW-0132">Cell division</keyword>
<evidence type="ECO:0000256" key="1">
    <source>
        <dbReference type="ARBA" id="ARBA00016068"/>
    </source>
</evidence>
<evidence type="ECO:0000256" key="5">
    <source>
        <dbReference type="PROSITE-ProRule" id="PRU00330"/>
    </source>
</evidence>
<comment type="caution">
    <text evidence="7">The sequence shown here is derived from an EMBL/GenBank/DDBJ whole genome shotgun (WGS) entry which is preliminary data.</text>
</comment>
<accession>A0A8S1ILX5</accession>
<dbReference type="Gene3D" id="1.20.1310.10">
    <property type="entry name" value="Cullin Repeats"/>
    <property type="match status" value="1"/>
</dbReference>
<dbReference type="SMART" id="SM00182">
    <property type="entry name" value="CULLIN"/>
    <property type="match status" value="1"/>
</dbReference>
<dbReference type="PANTHER" id="PTHR45957">
    <property type="entry name" value="ANAPHASE-PROMOTING COMPLEX SUBUNIT 2"/>
    <property type="match status" value="1"/>
</dbReference>
<dbReference type="InterPro" id="IPR014786">
    <property type="entry name" value="ANAPC2_C"/>
</dbReference>
<dbReference type="OrthoDB" id="5581181at2759"/>
<keyword evidence="8" id="KW-1185">Reference proteome</keyword>
<dbReference type="PANTHER" id="PTHR45957:SF1">
    <property type="entry name" value="ANAPHASE-PROMOTING COMPLEX SUBUNIT 2"/>
    <property type="match status" value="1"/>
</dbReference>
<dbReference type="GO" id="GO:0051301">
    <property type="term" value="P:cell division"/>
    <property type="evidence" value="ECO:0007669"/>
    <property type="project" value="UniProtKB-KW"/>
</dbReference>